<proteinExistence type="predicted"/>
<keyword evidence="2" id="KW-1185">Reference proteome</keyword>
<sequence>MPERLGFAINNLWQATRRDLLVVPATYENGETFDPNEPTHLIFEPFRWWVDFVVKQTGARFDEEATQRFAEEEHSKIFGYSHRVMIFSRIGA</sequence>
<protein>
    <submittedName>
        <fullName evidence="1">Uncharacterized protein</fullName>
    </submittedName>
</protein>
<organism evidence="1 2">
    <name type="scientific">Novosphingobium nitrogenifigens DSM 19370</name>
    <dbReference type="NCBI Taxonomy" id="983920"/>
    <lineage>
        <taxon>Bacteria</taxon>
        <taxon>Pseudomonadati</taxon>
        <taxon>Pseudomonadota</taxon>
        <taxon>Alphaproteobacteria</taxon>
        <taxon>Sphingomonadales</taxon>
        <taxon>Sphingomonadaceae</taxon>
        <taxon>Novosphingobium</taxon>
    </lineage>
</organism>
<dbReference type="Proteomes" id="UP000004728">
    <property type="component" value="Unassembled WGS sequence"/>
</dbReference>
<evidence type="ECO:0000313" key="2">
    <source>
        <dbReference type="Proteomes" id="UP000004728"/>
    </source>
</evidence>
<gene>
    <name evidence="1" type="ORF">Y88_1640</name>
</gene>
<dbReference type="AlphaFoldDB" id="F1Z3F5"/>
<name>F1Z3F5_9SPHN</name>
<dbReference type="InParanoid" id="F1Z3F5"/>
<comment type="caution">
    <text evidence="1">The sequence shown here is derived from an EMBL/GenBank/DDBJ whole genome shotgun (WGS) entry which is preliminary data.</text>
</comment>
<dbReference type="EMBL" id="AEWJ01000006">
    <property type="protein sequence ID" value="EGD60858.1"/>
    <property type="molecule type" value="Genomic_DNA"/>
</dbReference>
<evidence type="ECO:0000313" key="1">
    <source>
        <dbReference type="EMBL" id="EGD60858.1"/>
    </source>
</evidence>
<accession>F1Z3F5</accession>
<reference evidence="1 2" key="1">
    <citation type="journal article" date="2012" name="J. Bacteriol.">
        <title>Draft Genome Sequence of Novosphingobium nitrogenifigens Y88T.</title>
        <authorList>
            <person name="Strabala T.J."/>
            <person name="Macdonald L."/>
            <person name="Liu V."/>
            <person name="Smit A.M."/>
        </authorList>
    </citation>
    <scope>NUCLEOTIDE SEQUENCE [LARGE SCALE GENOMIC DNA]</scope>
    <source>
        <strain evidence="1 2">DSM 19370</strain>
    </source>
</reference>
<dbReference type="HOGENOM" id="CLU_2410333_0_0_5"/>